<feature type="domain" description="YbaK/aminoacyl-tRNA synthetase-associated" evidence="1">
    <location>
        <begin position="32"/>
        <end position="149"/>
    </location>
</feature>
<protein>
    <submittedName>
        <fullName evidence="2">Cys-tRNA(Pro) deacylase</fullName>
    </submittedName>
</protein>
<evidence type="ECO:0000313" key="3">
    <source>
        <dbReference type="Proteomes" id="UP000199092"/>
    </source>
</evidence>
<dbReference type="Pfam" id="PF04073">
    <property type="entry name" value="tRNA_edit"/>
    <property type="match status" value="1"/>
</dbReference>
<dbReference type="CDD" id="cd04332">
    <property type="entry name" value="YbaK_like"/>
    <property type="match status" value="1"/>
</dbReference>
<dbReference type="EMBL" id="LT629749">
    <property type="protein sequence ID" value="SDR87457.1"/>
    <property type="molecule type" value="Genomic_DNA"/>
</dbReference>
<dbReference type="InterPro" id="IPR007214">
    <property type="entry name" value="YbaK/aa-tRNA-synth-assoc-dom"/>
</dbReference>
<organism evidence="2 3">
    <name type="scientific">Friedmanniella luteola</name>
    <dbReference type="NCBI Taxonomy" id="546871"/>
    <lineage>
        <taxon>Bacteria</taxon>
        <taxon>Bacillati</taxon>
        <taxon>Actinomycetota</taxon>
        <taxon>Actinomycetes</taxon>
        <taxon>Propionibacteriales</taxon>
        <taxon>Nocardioidaceae</taxon>
        <taxon>Friedmanniella</taxon>
    </lineage>
</organism>
<dbReference type="GO" id="GO:0002161">
    <property type="term" value="F:aminoacyl-tRNA deacylase activity"/>
    <property type="evidence" value="ECO:0007669"/>
    <property type="project" value="InterPro"/>
</dbReference>
<dbReference type="RefSeq" id="WP_197677189.1">
    <property type="nucleotide sequence ID" value="NZ_LT629749.1"/>
</dbReference>
<dbReference type="STRING" id="546871.SAMN04488543_0665"/>
<dbReference type="SUPFAM" id="SSF55826">
    <property type="entry name" value="YbaK/ProRS associated domain"/>
    <property type="match status" value="1"/>
</dbReference>
<evidence type="ECO:0000259" key="1">
    <source>
        <dbReference type="Pfam" id="PF04073"/>
    </source>
</evidence>
<dbReference type="PANTHER" id="PTHR30411">
    <property type="entry name" value="CYTOPLASMIC PROTEIN"/>
    <property type="match status" value="1"/>
</dbReference>
<gene>
    <name evidence="2" type="ORF">SAMN04488543_0665</name>
</gene>
<proteinExistence type="predicted"/>
<dbReference type="Gene3D" id="3.90.960.10">
    <property type="entry name" value="YbaK/aminoacyl-tRNA synthetase-associated domain"/>
    <property type="match status" value="1"/>
</dbReference>
<keyword evidence="3" id="KW-1185">Reference proteome</keyword>
<evidence type="ECO:0000313" key="2">
    <source>
        <dbReference type="EMBL" id="SDR87457.1"/>
    </source>
</evidence>
<dbReference type="AlphaFoldDB" id="A0A1H1ML96"/>
<name>A0A1H1ML96_9ACTN</name>
<reference evidence="2 3" key="1">
    <citation type="submission" date="2016-10" db="EMBL/GenBank/DDBJ databases">
        <authorList>
            <person name="de Groot N.N."/>
        </authorList>
    </citation>
    <scope>NUCLEOTIDE SEQUENCE [LARGE SCALE GENOMIC DNA]</scope>
    <source>
        <strain evidence="2 3">DSM 21741</strain>
    </source>
</reference>
<accession>A0A1H1ML96</accession>
<dbReference type="Proteomes" id="UP000199092">
    <property type="component" value="Chromosome I"/>
</dbReference>
<dbReference type="InterPro" id="IPR036754">
    <property type="entry name" value="YbaK/aa-tRNA-synt-asso_dom_sf"/>
</dbReference>
<sequence>MTEPQQTWPAGVGRMLAGAAERGLAVEVRPRPAARSLEEAAGLLGITPADIAKTLVLRRSDGSYLFAVLPGDTQLAWPKFRALVGVNKLTLPDAAEALAATGYARGTITPVGSTTAWPLWVDTRLAGRRVAMGAGDHGFSAFLDADALVTAYAGTVADLAG</sequence>
<dbReference type="PANTHER" id="PTHR30411:SF1">
    <property type="entry name" value="CYTOPLASMIC PROTEIN"/>
    <property type="match status" value="1"/>
</dbReference>